<protein>
    <submittedName>
        <fullName evidence="2">Uncharacterized protein</fullName>
    </submittedName>
</protein>
<keyword evidence="3" id="KW-1185">Reference proteome</keyword>
<name>A0AAD8P5T3_TARER</name>
<comment type="caution">
    <text evidence="2">The sequence shown here is derived from an EMBL/GenBank/DDBJ whole genome shotgun (WGS) entry which is preliminary data.</text>
</comment>
<dbReference type="Proteomes" id="UP001229421">
    <property type="component" value="Unassembled WGS sequence"/>
</dbReference>
<dbReference type="EMBL" id="JAUHHV010000002">
    <property type="protein sequence ID" value="KAK1433097.1"/>
    <property type="molecule type" value="Genomic_DNA"/>
</dbReference>
<reference evidence="2" key="1">
    <citation type="journal article" date="2023" name="bioRxiv">
        <title>Improved chromosome-level genome assembly for marigold (Tagetes erecta).</title>
        <authorList>
            <person name="Jiang F."/>
            <person name="Yuan L."/>
            <person name="Wang S."/>
            <person name="Wang H."/>
            <person name="Xu D."/>
            <person name="Wang A."/>
            <person name="Fan W."/>
        </authorList>
    </citation>
    <scope>NUCLEOTIDE SEQUENCE</scope>
    <source>
        <strain evidence="2">WSJ</strain>
        <tissue evidence="2">Leaf</tissue>
    </source>
</reference>
<dbReference type="AlphaFoldDB" id="A0AAD8P5T3"/>
<feature type="region of interest" description="Disordered" evidence="1">
    <location>
        <begin position="89"/>
        <end position="127"/>
    </location>
</feature>
<evidence type="ECO:0000313" key="2">
    <source>
        <dbReference type="EMBL" id="KAK1433097.1"/>
    </source>
</evidence>
<accession>A0AAD8P5T3</accession>
<gene>
    <name evidence="2" type="ORF">QVD17_10003</name>
</gene>
<sequence length="127" mass="13699">MSFGEDGLETRWIFLKMGLGEDATHQAVPKINFGKWRAGKFQTRCRRAVPNADNVLAMSEDVLEGDAKVGSPTGDALDGVGTRCQANDTIDRVEDQRQRAARCQKSMSTGGVKSRGPESGALDGVRS</sequence>
<evidence type="ECO:0000313" key="3">
    <source>
        <dbReference type="Proteomes" id="UP001229421"/>
    </source>
</evidence>
<feature type="compositionally biased region" description="Basic and acidic residues" evidence="1">
    <location>
        <begin position="89"/>
        <end position="98"/>
    </location>
</feature>
<proteinExistence type="predicted"/>
<evidence type="ECO:0000256" key="1">
    <source>
        <dbReference type="SAM" id="MobiDB-lite"/>
    </source>
</evidence>
<organism evidence="2 3">
    <name type="scientific">Tagetes erecta</name>
    <name type="common">African marigold</name>
    <dbReference type="NCBI Taxonomy" id="13708"/>
    <lineage>
        <taxon>Eukaryota</taxon>
        <taxon>Viridiplantae</taxon>
        <taxon>Streptophyta</taxon>
        <taxon>Embryophyta</taxon>
        <taxon>Tracheophyta</taxon>
        <taxon>Spermatophyta</taxon>
        <taxon>Magnoliopsida</taxon>
        <taxon>eudicotyledons</taxon>
        <taxon>Gunneridae</taxon>
        <taxon>Pentapetalae</taxon>
        <taxon>asterids</taxon>
        <taxon>campanulids</taxon>
        <taxon>Asterales</taxon>
        <taxon>Asteraceae</taxon>
        <taxon>Asteroideae</taxon>
        <taxon>Heliantheae alliance</taxon>
        <taxon>Tageteae</taxon>
        <taxon>Tagetes</taxon>
    </lineage>
</organism>